<dbReference type="STRING" id="351160.LRC197"/>
<protein>
    <recommendedName>
        <fullName evidence="6">Radical SAM core domain-containing protein</fullName>
    </recommendedName>
</protein>
<dbReference type="InterPro" id="IPR013785">
    <property type="entry name" value="Aldolase_TIM"/>
</dbReference>
<keyword evidence="4" id="KW-0408">Iron</keyword>
<keyword evidence="5" id="KW-0411">Iron-sulfur</keyword>
<feature type="domain" description="Radical SAM core" evidence="6">
    <location>
        <begin position="1"/>
        <end position="223"/>
    </location>
</feature>
<dbReference type="InterPro" id="IPR023885">
    <property type="entry name" value="4Fe4S-binding_SPASM_dom"/>
</dbReference>
<evidence type="ECO:0000259" key="6">
    <source>
        <dbReference type="PROSITE" id="PS51918"/>
    </source>
</evidence>
<dbReference type="KEGG" id="rci:LRC197"/>
<accession>Q0W8U5</accession>
<dbReference type="InterPro" id="IPR023867">
    <property type="entry name" value="Sulphatase_maturase_rSAM"/>
</dbReference>
<dbReference type="GeneID" id="5143537"/>
<evidence type="ECO:0000256" key="3">
    <source>
        <dbReference type="ARBA" id="ARBA00022723"/>
    </source>
</evidence>
<dbReference type="EMBL" id="AM114193">
    <property type="protein sequence ID" value="CAJ35198.1"/>
    <property type="molecule type" value="Genomic_DNA"/>
</dbReference>
<dbReference type="InterPro" id="IPR007197">
    <property type="entry name" value="rSAM"/>
</dbReference>
<dbReference type="SFLD" id="SFLDS00029">
    <property type="entry name" value="Radical_SAM"/>
    <property type="match status" value="1"/>
</dbReference>
<dbReference type="PANTHER" id="PTHR43273">
    <property type="entry name" value="ANAEROBIC SULFATASE-MATURATING ENZYME HOMOLOG ASLB-RELATED"/>
    <property type="match status" value="1"/>
</dbReference>
<dbReference type="CDD" id="cd01335">
    <property type="entry name" value="Radical_SAM"/>
    <property type="match status" value="1"/>
</dbReference>
<dbReference type="GO" id="GO:0016491">
    <property type="term" value="F:oxidoreductase activity"/>
    <property type="evidence" value="ECO:0007669"/>
    <property type="project" value="InterPro"/>
</dbReference>
<reference evidence="7 8" key="1">
    <citation type="journal article" date="2006" name="Science">
        <title>Genome of rice cluster I archaea -- the key methane producers in the rice rhizosphere.</title>
        <authorList>
            <person name="Erkel C."/>
            <person name="Kube M."/>
            <person name="Reinhardt R."/>
            <person name="Liesack W."/>
        </authorList>
    </citation>
    <scope>NUCLEOTIDE SEQUENCE [LARGE SCALE GENOMIC DNA]</scope>
    <source>
        <strain evidence="8">DSM 22066 / NBRC 105507 / MRE50</strain>
    </source>
</reference>
<dbReference type="SFLD" id="SFLDG01067">
    <property type="entry name" value="SPASM/twitch_domain_containing"/>
    <property type="match status" value="1"/>
</dbReference>
<evidence type="ECO:0000256" key="2">
    <source>
        <dbReference type="ARBA" id="ARBA00022691"/>
    </source>
</evidence>
<dbReference type="NCBIfam" id="TIGR04084">
    <property type="entry name" value="rSAM_AF0577"/>
    <property type="match status" value="1"/>
</dbReference>
<gene>
    <name evidence="7" type="ORF">LRC197</name>
</gene>
<dbReference type="GO" id="GO:0046872">
    <property type="term" value="F:metal ion binding"/>
    <property type="evidence" value="ECO:0007669"/>
    <property type="project" value="UniProtKB-KW"/>
</dbReference>
<evidence type="ECO:0000256" key="4">
    <source>
        <dbReference type="ARBA" id="ARBA00023004"/>
    </source>
</evidence>
<dbReference type="PANTHER" id="PTHR43273:SF2">
    <property type="entry name" value="RADICAL SAM CORE DOMAIN-CONTAINING PROTEIN"/>
    <property type="match status" value="1"/>
</dbReference>
<dbReference type="eggNOG" id="arCOG00938">
    <property type="taxonomic scope" value="Archaea"/>
</dbReference>
<dbReference type="Gene3D" id="3.20.20.70">
    <property type="entry name" value="Aldolase class I"/>
    <property type="match status" value="1"/>
</dbReference>
<dbReference type="Proteomes" id="UP000000663">
    <property type="component" value="Chromosome"/>
</dbReference>
<evidence type="ECO:0000256" key="5">
    <source>
        <dbReference type="ARBA" id="ARBA00023014"/>
    </source>
</evidence>
<keyword evidence="2" id="KW-0949">S-adenosyl-L-methionine</keyword>
<dbReference type="GO" id="GO:0051536">
    <property type="term" value="F:iron-sulfur cluster binding"/>
    <property type="evidence" value="ECO:0007669"/>
    <property type="project" value="UniProtKB-KW"/>
</dbReference>
<dbReference type="NCBIfam" id="TIGR04085">
    <property type="entry name" value="rSAM_more_4Fe4S"/>
    <property type="match status" value="1"/>
</dbReference>
<comment type="cofactor">
    <cofactor evidence="1">
        <name>[4Fe-4S] cluster</name>
        <dbReference type="ChEBI" id="CHEBI:49883"/>
    </cofactor>
</comment>
<dbReference type="AlphaFoldDB" id="Q0W8U5"/>
<organism evidence="7 8">
    <name type="scientific">Methanocella arvoryzae (strain DSM 22066 / NBRC 105507 / MRE50)</name>
    <dbReference type="NCBI Taxonomy" id="351160"/>
    <lineage>
        <taxon>Archaea</taxon>
        <taxon>Methanobacteriati</taxon>
        <taxon>Methanobacteriota</taxon>
        <taxon>Stenosarchaea group</taxon>
        <taxon>Methanomicrobia</taxon>
        <taxon>Methanocellales</taxon>
        <taxon>Methanocellaceae</taxon>
        <taxon>Methanocella</taxon>
    </lineage>
</organism>
<sequence length="372" mass="42964">MNYFVTLTTGCDLECRYCYGECCDDFDDYDDGLDYDYFLPRTISYPTEVLKQFIAQDPDRTVIFYGGEPLLELPKMLELMDELPARRFLLHTNGTMLDKVPAEYLKRLHTISISIDGDRETTDYYRGSGVYDKITANAKIARDKGFTGEIIARMTVMEDTDIYRQVMHLLKNPEFSFPSVHWQLNALFWRNDLKKRHFAQWARDSYNPGITRLVREWLRVMRDEGRVLKMYPFVGIMESLLLGEHTHLRCGAGWAEYNVQTDGHLSPCPVMSGMKDFYAGHIAEGHDSIREIQIGGRCAKCDIRGICGGRCLYANVTMKWGDDGFDEVCGTIRHLIGEMQQALPEVRRLIAEGRVQMSDFEHMRYNSCEIIP</sequence>
<dbReference type="RefSeq" id="WP_012037290.1">
    <property type="nucleotide sequence ID" value="NC_009464.1"/>
</dbReference>
<dbReference type="SUPFAM" id="SSF102114">
    <property type="entry name" value="Radical SAM enzymes"/>
    <property type="match status" value="1"/>
</dbReference>
<dbReference type="InterPro" id="IPR058240">
    <property type="entry name" value="rSAM_sf"/>
</dbReference>
<name>Q0W8U5_METAR</name>
<dbReference type="PROSITE" id="PS51918">
    <property type="entry name" value="RADICAL_SAM"/>
    <property type="match status" value="1"/>
</dbReference>
<evidence type="ECO:0000256" key="1">
    <source>
        <dbReference type="ARBA" id="ARBA00001966"/>
    </source>
</evidence>
<proteinExistence type="predicted"/>
<dbReference type="SFLD" id="SFLDG01104">
    <property type="entry name" value="Uncharacterised_Radical_SAM_Su"/>
    <property type="match status" value="1"/>
</dbReference>
<dbReference type="InterPro" id="IPR023819">
    <property type="entry name" value="Pep-mod_rSAM_AF0577"/>
</dbReference>
<dbReference type="Pfam" id="PF04055">
    <property type="entry name" value="Radical_SAM"/>
    <property type="match status" value="1"/>
</dbReference>
<keyword evidence="3" id="KW-0479">Metal-binding</keyword>
<evidence type="ECO:0000313" key="8">
    <source>
        <dbReference type="Proteomes" id="UP000000663"/>
    </source>
</evidence>
<evidence type="ECO:0000313" key="7">
    <source>
        <dbReference type="EMBL" id="CAJ35198.1"/>
    </source>
</evidence>
<keyword evidence="8" id="KW-1185">Reference proteome</keyword>
<dbReference type="OrthoDB" id="30736at2157"/>